<accession>A0AAV2CWV9</accession>
<proteinExistence type="predicted"/>
<feature type="region of interest" description="Disordered" evidence="1">
    <location>
        <begin position="160"/>
        <end position="179"/>
    </location>
</feature>
<evidence type="ECO:0000259" key="2">
    <source>
        <dbReference type="Pfam" id="PF25349"/>
    </source>
</evidence>
<feature type="domain" description="Poor homologous synapsis 1 PH" evidence="2">
    <location>
        <begin position="25"/>
        <end position="161"/>
    </location>
</feature>
<feature type="region of interest" description="Disordered" evidence="1">
    <location>
        <begin position="221"/>
        <end position="242"/>
    </location>
</feature>
<keyword evidence="4" id="KW-1185">Reference proteome</keyword>
<sequence length="307" mass="33262">MAGSMAVVLHQSEEAERSDSSVPGERWQVSFARFLHFPTILGSLHPCLVQVKRHAANHGTWISSSSPTATLQLVYDDSCSDAILSVYLQGRLVEEHYVSKLYFSWPQVCCVNGYPSRGTRAVFASFKDSAGLIQKFALQFLTTSESETFIGCLKDILEDPPSAAPEPPPTSDFMPESSTHSVGLSTAMPLSRDCMEESSAMSPTYTYSPELPLNITNAADNPILSENSNDASSNNNTSSGTFMPPSFTSLLSNCCSETKQAAGDTNVADADGDLKSQIAKYMEDSSFQDMLFKVGKVIGEIGYDLVL</sequence>
<dbReference type="Proteomes" id="UP001497516">
    <property type="component" value="Chromosome 10"/>
</dbReference>
<evidence type="ECO:0000313" key="4">
    <source>
        <dbReference type="Proteomes" id="UP001497516"/>
    </source>
</evidence>
<gene>
    <name evidence="3" type="ORF">LTRI10_LOCUS7505</name>
</gene>
<evidence type="ECO:0000313" key="3">
    <source>
        <dbReference type="EMBL" id="CAL1360046.1"/>
    </source>
</evidence>
<dbReference type="InterPro" id="IPR057619">
    <property type="entry name" value="PH_PHS1"/>
</dbReference>
<feature type="compositionally biased region" description="Low complexity" evidence="1">
    <location>
        <begin position="225"/>
        <end position="239"/>
    </location>
</feature>
<name>A0AAV2CWV9_9ROSI</name>
<dbReference type="EMBL" id="OZ034814">
    <property type="protein sequence ID" value="CAL1360046.1"/>
    <property type="molecule type" value="Genomic_DNA"/>
</dbReference>
<dbReference type="Pfam" id="PF25349">
    <property type="entry name" value="PH_PHS1"/>
    <property type="match status" value="1"/>
</dbReference>
<organism evidence="3 4">
    <name type="scientific">Linum trigynum</name>
    <dbReference type="NCBI Taxonomy" id="586398"/>
    <lineage>
        <taxon>Eukaryota</taxon>
        <taxon>Viridiplantae</taxon>
        <taxon>Streptophyta</taxon>
        <taxon>Embryophyta</taxon>
        <taxon>Tracheophyta</taxon>
        <taxon>Spermatophyta</taxon>
        <taxon>Magnoliopsida</taxon>
        <taxon>eudicotyledons</taxon>
        <taxon>Gunneridae</taxon>
        <taxon>Pentapetalae</taxon>
        <taxon>rosids</taxon>
        <taxon>fabids</taxon>
        <taxon>Malpighiales</taxon>
        <taxon>Linaceae</taxon>
        <taxon>Linum</taxon>
    </lineage>
</organism>
<evidence type="ECO:0000256" key="1">
    <source>
        <dbReference type="SAM" id="MobiDB-lite"/>
    </source>
</evidence>
<dbReference type="AlphaFoldDB" id="A0AAV2CWV9"/>
<reference evidence="3 4" key="1">
    <citation type="submission" date="2024-04" db="EMBL/GenBank/DDBJ databases">
        <authorList>
            <person name="Fracassetti M."/>
        </authorList>
    </citation>
    <scope>NUCLEOTIDE SEQUENCE [LARGE SCALE GENOMIC DNA]</scope>
</reference>
<protein>
    <recommendedName>
        <fullName evidence="2">Poor homologous synapsis 1 PH domain-containing protein</fullName>
    </recommendedName>
</protein>